<dbReference type="SUPFAM" id="SSF51735">
    <property type="entry name" value="NAD(P)-binding Rossmann-fold domains"/>
    <property type="match status" value="1"/>
</dbReference>
<keyword evidence="4" id="KW-0378">Hydrolase</keyword>
<dbReference type="GO" id="GO:0046872">
    <property type="term" value="F:metal ion binding"/>
    <property type="evidence" value="ECO:0007669"/>
    <property type="project" value="UniProtKB-KW"/>
</dbReference>
<comment type="caution">
    <text evidence="10">The sequence shown here is derived from an EMBL/GenBank/DDBJ whole genome shotgun (WGS) entry which is preliminary data.</text>
</comment>
<organism evidence="10 11">
    <name type="scientific">Symbiodinium natans</name>
    <dbReference type="NCBI Taxonomy" id="878477"/>
    <lineage>
        <taxon>Eukaryota</taxon>
        <taxon>Sar</taxon>
        <taxon>Alveolata</taxon>
        <taxon>Dinophyceae</taxon>
        <taxon>Suessiales</taxon>
        <taxon>Symbiodiniaceae</taxon>
        <taxon>Symbiodinium</taxon>
    </lineage>
</organism>
<evidence type="ECO:0000256" key="3">
    <source>
        <dbReference type="ARBA" id="ARBA00022723"/>
    </source>
</evidence>
<evidence type="ECO:0000256" key="4">
    <source>
        <dbReference type="ARBA" id="ARBA00022801"/>
    </source>
</evidence>
<keyword evidence="3" id="KW-0479">Metal-binding</keyword>
<dbReference type="Proteomes" id="UP000604046">
    <property type="component" value="Unassembled WGS sequence"/>
</dbReference>
<evidence type="ECO:0000256" key="7">
    <source>
        <dbReference type="ARBA" id="ARBA00043224"/>
    </source>
</evidence>
<feature type="domain" description="Isochorismatase-like" evidence="9">
    <location>
        <begin position="204"/>
        <end position="294"/>
    </location>
</feature>
<dbReference type="SUPFAM" id="SSF52499">
    <property type="entry name" value="Isochorismatase-like hydrolases"/>
    <property type="match status" value="1"/>
</dbReference>
<dbReference type="InterPro" id="IPR000868">
    <property type="entry name" value="Isochorismatase-like_dom"/>
</dbReference>
<evidence type="ECO:0000313" key="11">
    <source>
        <dbReference type="Proteomes" id="UP000604046"/>
    </source>
</evidence>
<dbReference type="PANTHER" id="PTHR11080:SF2">
    <property type="entry name" value="LD05707P"/>
    <property type="match status" value="1"/>
</dbReference>
<evidence type="ECO:0000259" key="9">
    <source>
        <dbReference type="Pfam" id="PF00857"/>
    </source>
</evidence>
<protein>
    <recommendedName>
        <fullName evidence="6">nicotinamidase</fullName>
        <ecNumber evidence="6">3.5.1.19</ecNumber>
    </recommendedName>
    <alternativeName>
        <fullName evidence="7">Nicotinamide deamidase</fullName>
    </alternativeName>
</protein>
<gene>
    <name evidence="10" type="primary">pncA</name>
    <name evidence="10" type="ORF">SNAT2548_LOCUS20011</name>
</gene>
<keyword evidence="2" id="KW-0662">Pyridine nucleotide biosynthesis</keyword>
<dbReference type="GO" id="GO:0019363">
    <property type="term" value="P:pyridine nucleotide biosynthetic process"/>
    <property type="evidence" value="ECO:0007669"/>
    <property type="project" value="UniProtKB-KW"/>
</dbReference>
<feature type="region of interest" description="Disordered" evidence="8">
    <location>
        <begin position="714"/>
        <end position="742"/>
    </location>
</feature>
<dbReference type="Gene3D" id="3.40.50.720">
    <property type="entry name" value="NAD(P)-binding Rossmann-like Domain"/>
    <property type="match status" value="1"/>
</dbReference>
<evidence type="ECO:0000256" key="6">
    <source>
        <dbReference type="ARBA" id="ARBA00039017"/>
    </source>
</evidence>
<proteinExistence type="inferred from homology"/>
<dbReference type="Gene3D" id="3.40.50.850">
    <property type="entry name" value="Isochorismatase-like"/>
    <property type="match status" value="1"/>
</dbReference>
<dbReference type="AlphaFoldDB" id="A0A812PXA0"/>
<dbReference type="OrthoDB" id="1739143at2759"/>
<dbReference type="EC" id="3.5.1.19" evidence="6"/>
<dbReference type="InterPro" id="IPR036380">
    <property type="entry name" value="Isochorismatase-like_sf"/>
</dbReference>
<dbReference type="InterPro" id="IPR052347">
    <property type="entry name" value="Isochorismatase_Nicotinamidase"/>
</dbReference>
<dbReference type="InterPro" id="IPR036291">
    <property type="entry name" value="NAD(P)-bd_dom_sf"/>
</dbReference>
<keyword evidence="11" id="KW-1185">Reference proteome</keyword>
<accession>A0A812PXA0</accession>
<evidence type="ECO:0000256" key="1">
    <source>
        <dbReference type="ARBA" id="ARBA00006336"/>
    </source>
</evidence>
<dbReference type="GO" id="GO:0008936">
    <property type="term" value="F:nicotinamidase activity"/>
    <property type="evidence" value="ECO:0007669"/>
    <property type="project" value="UniProtKB-EC"/>
</dbReference>
<evidence type="ECO:0000256" key="8">
    <source>
        <dbReference type="SAM" id="MobiDB-lite"/>
    </source>
</evidence>
<name>A0A812PXA0_9DINO</name>
<dbReference type="Pfam" id="PF00857">
    <property type="entry name" value="Isochorismatase"/>
    <property type="match status" value="1"/>
</dbReference>
<evidence type="ECO:0000313" key="10">
    <source>
        <dbReference type="EMBL" id="CAE7367886.1"/>
    </source>
</evidence>
<comment type="pathway">
    <text evidence="5">Cofactor biosynthesis; nicotinate biosynthesis; nicotinate from nicotinamide: step 1/1.</text>
</comment>
<dbReference type="EMBL" id="CAJNDS010002196">
    <property type="protein sequence ID" value="CAE7367886.1"/>
    <property type="molecule type" value="Genomic_DNA"/>
</dbReference>
<comment type="similarity">
    <text evidence="1">Belongs to the isochorismatase family.</text>
</comment>
<dbReference type="PANTHER" id="PTHR11080">
    <property type="entry name" value="PYRAZINAMIDASE/NICOTINAMIDASE"/>
    <property type="match status" value="1"/>
</dbReference>
<reference evidence="10" key="1">
    <citation type="submission" date="2021-02" db="EMBL/GenBank/DDBJ databases">
        <authorList>
            <person name="Dougan E. K."/>
            <person name="Rhodes N."/>
            <person name="Thang M."/>
            <person name="Chan C."/>
        </authorList>
    </citation>
    <scope>NUCLEOTIDE SEQUENCE</scope>
</reference>
<evidence type="ECO:0000256" key="2">
    <source>
        <dbReference type="ARBA" id="ARBA00022642"/>
    </source>
</evidence>
<evidence type="ECO:0000256" key="5">
    <source>
        <dbReference type="ARBA" id="ARBA00037900"/>
    </source>
</evidence>
<sequence>MSLKYALACLSAVGLDAKRAFVIVDTQECFLESGSLPVVASQIIPKLNEIRNQKDCLFDVVVKTQDYHPVGHISFGTAHGMAQDTPNAQMSNSWRGAMSMQCIKNGGNNEACCPQYYVNSSSVTCNPPLEFCAPDGFYNETTNPMLNGNPACSTCRDSPSSCFSMTMDLWLDHCLENGDSTLAPGVVSKNSDVIVQKGHRYIEMFSAFMDNTRNYMSDLDRILKENNVTEVYAAGIATTHCVRWTVQDAIHLGYQASIIMDASAGIWGTPTSYANETEAIADFQSQGITVLNTADLLAMSCEANPVDTSSREFLRDLAKSSLSLRLQLQSLPFPWKAPALEGKLFGLQWMEWRKMEVGPVPLTKNDRLIVALLPADIQEVRLLTSDVQRRSPPGSAEEDFGKLPATLAAEAKHSGTVPLILFLRRSETDGGPLTAEILELLELCAGLCRSRARAELVVVSQRCALAGLPGEGSPAAAALWGLARSLRLEAPWVNVKAVDVERPEDLQQVLPMLLNQEEELECAYRRGSHVMASRCRASVANQPLRAARELLMQEIWRFQAVATIGRLAPCCRWHRRRWRGAHRLLEQGMWVDALRTGEACNHKQMFAELMSAADEAAEAMESVVQQLHQLTGVVHAAQAPLGYRELSGQTKATFLDEYSAWLGLSVEVSGEVGFANPPRPPQKANGSVRNLPPSAGWWAHDRGILRHPDEVVKNGFLDERGGPQDGPVQRSKSAPQRLAETSDDRVPWAYLDLDVWGQGLG</sequence>